<dbReference type="EMBL" id="WHSB02000001">
    <property type="protein sequence ID" value="MCQ4628396.1"/>
    <property type="molecule type" value="Genomic_DNA"/>
</dbReference>
<dbReference type="InterPro" id="IPR005471">
    <property type="entry name" value="Tscrpt_reg_IclR_N"/>
</dbReference>
<name>A0ABT1QZR0_9HYPH</name>
<keyword evidence="2" id="KW-0238">DNA-binding</keyword>
<comment type="caution">
    <text evidence="7">The sequence shown here is derived from an EMBL/GenBank/DDBJ whole genome shotgun (WGS) entry which is preliminary data.</text>
</comment>
<dbReference type="Gene3D" id="1.10.10.10">
    <property type="entry name" value="Winged helix-like DNA-binding domain superfamily/Winged helix DNA-binding domain"/>
    <property type="match status" value="1"/>
</dbReference>
<feature type="region of interest" description="Disordered" evidence="4">
    <location>
        <begin position="1"/>
        <end position="35"/>
    </location>
</feature>
<dbReference type="PANTHER" id="PTHR30136">
    <property type="entry name" value="HELIX-TURN-HELIX TRANSCRIPTIONAL REGULATOR, ICLR FAMILY"/>
    <property type="match status" value="1"/>
</dbReference>
<evidence type="ECO:0000313" key="8">
    <source>
        <dbReference type="Proteomes" id="UP000996601"/>
    </source>
</evidence>
<evidence type="ECO:0000256" key="4">
    <source>
        <dbReference type="SAM" id="MobiDB-lite"/>
    </source>
</evidence>
<feature type="domain" description="IclR-ED" evidence="6">
    <location>
        <begin position="107"/>
        <end position="290"/>
    </location>
</feature>
<sequence length="294" mass="32001">MDETVSGRRRGGRGSHAATPSEDTNEASASATEEATKKGGAYSITVLNRAVEIMGVFSSGQPSRGLKDISKATGLPKSTVFRILSTLVEHEFCEMDPNTGEYSLGFALVRLADIRRRQANLHALAAPVMRDIRNALNETIVLSVRSGDTRVHIDSLEGLHPMRRSADLGVHSPLYAGASSKVLLAGLDDAEIEDYLARVELQQIQENTITRREDLLKEIALIRELGYAESRGELIAGGGAIAVPIKNYEGRTVAAIDVLTPAYRYTPEHRERCIGLMLHGARQISERLGYKPPA</sequence>
<accession>A0ABT1QZR0</accession>
<keyword evidence="3" id="KW-0804">Transcription</keyword>
<evidence type="ECO:0000256" key="2">
    <source>
        <dbReference type="ARBA" id="ARBA00023125"/>
    </source>
</evidence>
<dbReference type="PANTHER" id="PTHR30136:SF35">
    <property type="entry name" value="HTH-TYPE TRANSCRIPTIONAL REGULATOR RV1719"/>
    <property type="match status" value="1"/>
</dbReference>
<dbReference type="SUPFAM" id="SSF55781">
    <property type="entry name" value="GAF domain-like"/>
    <property type="match status" value="1"/>
</dbReference>
<dbReference type="InterPro" id="IPR036388">
    <property type="entry name" value="WH-like_DNA-bd_sf"/>
</dbReference>
<dbReference type="InterPro" id="IPR014757">
    <property type="entry name" value="Tscrpt_reg_IclR_C"/>
</dbReference>
<evidence type="ECO:0000313" key="7">
    <source>
        <dbReference type="EMBL" id="MCQ4628396.1"/>
    </source>
</evidence>
<organism evidence="7 8">
    <name type="scientific">Shinella lacus</name>
    <dbReference type="NCBI Taxonomy" id="2654216"/>
    <lineage>
        <taxon>Bacteria</taxon>
        <taxon>Pseudomonadati</taxon>
        <taxon>Pseudomonadota</taxon>
        <taxon>Alphaproteobacteria</taxon>
        <taxon>Hyphomicrobiales</taxon>
        <taxon>Rhizobiaceae</taxon>
        <taxon>Shinella</taxon>
    </lineage>
</organism>
<proteinExistence type="predicted"/>
<evidence type="ECO:0000256" key="1">
    <source>
        <dbReference type="ARBA" id="ARBA00023015"/>
    </source>
</evidence>
<protein>
    <submittedName>
        <fullName evidence="7">IclR family transcriptional regulator</fullName>
    </submittedName>
</protein>
<feature type="domain" description="HTH iclR-type" evidence="5">
    <location>
        <begin position="44"/>
        <end position="106"/>
    </location>
</feature>
<dbReference type="RefSeq" id="WP_256114424.1">
    <property type="nucleotide sequence ID" value="NZ_WHSB02000001.1"/>
</dbReference>
<dbReference type="SMART" id="SM00346">
    <property type="entry name" value="HTH_ICLR"/>
    <property type="match status" value="1"/>
</dbReference>
<dbReference type="SUPFAM" id="SSF46785">
    <property type="entry name" value="Winged helix' DNA-binding domain"/>
    <property type="match status" value="1"/>
</dbReference>
<evidence type="ECO:0000259" key="5">
    <source>
        <dbReference type="PROSITE" id="PS51077"/>
    </source>
</evidence>
<dbReference type="Gene3D" id="3.30.450.40">
    <property type="match status" value="1"/>
</dbReference>
<dbReference type="InterPro" id="IPR050707">
    <property type="entry name" value="HTH_MetabolicPath_Reg"/>
</dbReference>
<evidence type="ECO:0000259" key="6">
    <source>
        <dbReference type="PROSITE" id="PS51078"/>
    </source>
</evidence>
<evidence type="ECO:0000256" key="3">
    <source>
        <dbReference type="ARBA" id="ARBA00023163"/>
    </source>
</evidence>
<dbReference type="Pfam" id="PF09339">
    <property type="entry name" value="HTH_IclR"/>
    <property type="match status" value="1"/>
</dbReference>
<dbReference type="Pfam" id="PF01614">
    <property type="entry name" value="IclR_C"/>
    <property type="match status" value="1"/>
</dbReference>
<dbReference type="PROSITE" id="PS51077">
    <property type="entry name" value="HTH_ICLR"/>
    <property type="match status" value="1"/>
</dbReference>
<dbReference type="Proteomes" id="UP000996601">
    <property type="component" value="Unassembled WGS sequence"/>
</dbReference>
<reference evidence="7" key="1">
    <citation type="submission" date="2021-07" db="EMBL/GenBank/DDBJ databases">
        <title>Shinella sp. nov., a novel member of the genus Shinella from water.</title>
        <authorList>
            <person name="Deng Y."/>
        </authorList>
    </citation>
    <scope>NUCLEOTIDE SEQUENCE</scope>
    <source>
        <strain evidence="7">CPCC 100929</strain>
    </source>
</reference>
<dbReference type="InterPro" id="IPR029016">
    <property type="entry name" value="GAF-like_dom_sf"/>
</dbReference>
<keyword evidence="1" id="KW-0805">Transcription regulation</keyword>
<dbReference type="InterPro" id="IPR036390">
    <property type="entry name" value="WH_DNA-bd_sf"/>
</dbReference>
<gene>
    <name evidence="7" type="ORF">GB927_000025</name>
</gene>
<dbReference type="PROSITE" id="PS51078">
    <property type="entry name" value="ICLR_ED"/>
    <property type="match status" value="1"/>
</dbReference>
<keyword evidence="8" id="KW-1185">Reference proteome</keyword>